<proteinExistence type="predicted"/>
<evidence type="ECO:0000313" key="2">
    <source>
        <dbReference type="Proteomes" id="UP000447355"/>
    </source>
</evidence>
<dbReference type="Proteomes" id="UP000447355">
    <property type="component" value="Unassembled WGS sequence"/>
</dbReference>
<sequence length="68" mass="8008">MKWVKVKKYAELTGDTELAVHSRRRDAKWIDGIHCKVLEGRNLWVNLAAAEEWVEKWGTRSVRSEKKN</sequence>
<reference evidence="1" key="1">
    <citation type="submission" date="2019-12" db="EMBL/GenBank/DDBJ databases">
        <title>Novel species isolated from a subtropical stream in China.</title>
        <authorList>
            <person name="Lu H."/>
        </authorList>
    </citation>
    <scope>NUCLEOTIDE SEQUENCE [LARGE SCALE GENOMIC DNA]</scope>
    <source>
        <strain evidence="1">FT81W</strain>
    </source>
</reference>
<organism evidence="1 2">
    <name type="scientific">Duganella vulcania</name>
    <dbReference type="NCBI Taxonomy" id="2692166"/>
    <lineage>
        <taxon>Bacteria</taxon>
        <taxon>Pseudomonadati</taxon>
        <taxon>Pseudomonadota</taxon>
        <taxon>Betaproteobacteria</taxon>
        <taxon>Burkholderiales</taxon>
        <taxon>Oxalobacteraceae</taxon>
        <taxon>Telluria group</taxon>
        <taxon>Duganella</taxon>
    </lineage>
</organism>
<dbReference type="RefSeq" id="WP_161085165.1">
    <property type="nucleotide sequence ID" value="NZ_WWCX01000038.1"/>
</dbReference>
<gene>
    <name evidence="1" type="ORF">GTP90_19725</name>
</gene>
<comment type="caution">
    <text evidence="1">The sequence shown here is derived from an EMBL/GenBank/DDBJ whole genome shotgun (WGS) entry which is preliminary data.</text>
</comment>
<evidence type="ECO:0000313" key="1">
    <source>
        <dbReference type="EMBL" id="MYM96096.1"/>
    </source>
</evidence>
<accession>A0A845GS88</accession>
<dbReference type="EMBL" id="WWCX01000038">
    <property type="protein sequence ID" value="MYM96096.1"/>
    <property type="molecule type" value="Genomic_DNA"/>
</dbReference>
<dbReference type="AlphaFoldDB" id="A0A845GS88"/>
<name>A0A845GS88_9BURK</name>
<protein>
    <submittedName>
        <fullName evidence="1">Excisionase</fullName>
    </submittedName>
</protein>